<organism evidence="1 2">
    <name type="scientific">Pelosinus baikalensis</name>
    <dbReference type="NCBI Taxonomy" id="2892015"/>
    <lineage>
        <taxon>Bacteria</taxon>
        <taxon>Bacillati</taxon>
        <taxon>Bacillota</taxon>
        <taxon>Negativicutes</taxon>
        <taxon>Selenomonadales</taxon>
        <taxon>Sporomusaceae</taxon>
        <taxon>Pelosinus</taxon>
    </lineage>
</organism>
<sequence>MTYSGFKYCPFCGEELPQNHMMKFCPFCGKKSSLNDKIALEVAQHEVIKEKTLSKNVDQEQKIKNEIYMRDDTLLLQHMDNEYYSIILKYTADRMNLIKVLEKILVRSAFAVRLAVDNMPSLIIYKAKREDIVNLHIAFVKGQASVSIIPGEFNNNPSLKELFPMFGKLNIQMRKDIEGLPMKLWIGDQITNVFPIKYGESKKGILVITNKNIYIIYKYAVMTKFRWLVISYTLLLKVVKENKSLEFIYKNNKVERIEFITNRELVEAFEAIEHIV</sequence>
<dbReference type="EMBL" id="JAJHJB010000006">
    <property type="protein sequence ID" value="MCC5464930.1"/>
    <property type="molecule type" value="Genomic_DNA"/>
</dbReference>
<comment type="caution">
    <text evidence="1">The sequence shown here is derived from an EMBL/GenBank/DDBJ whole genome shotgun (WGS) entry which is preliminary data.</text>
</comment>
<protein>
    <submittedName>
        <fullName evidence="1">Zinc ribbon domain-containing protein</fullName>
    </submittedName>
</protein>
<name>A0ABS8HP33_9FIRM</name>
<dbReference type="RefSeq" id="WP_229534343.1">
    <property type="nucleotide sequence ID" value="NZ_JAJHJB010000006.1"/>
</dbReference>
<evidence type="ECO:0000313" key="2">
    <source>
        <dbReference type="Proteomes" id="UP001165492"/>
    </source>
</evidence>
<accession>A0ABS8HP33</accession>
<keyword evidence="2" id="KW-1185">Reference proteome</keyword>
<evidence type="ECO:0000313" key="1">
    <source>
        <dbReference type="EMBL" id="MCC5464930.1"/>
    </source>
</evidence>
<gene>
    <name evidence="1" type="ORF">LMF89_06105</name>
</gene>
<proteinExistence type="predicted"/>
<dbReference type="Proteomes" id="UP001165492">
    <property type="component" value="Unassembled WGS sequence"/>
</dbReference>
<reference evidence="1" key="1">
    <citation type="submission" date="2021-11" db="EMBL/GenBank/DDBJ databases">
        <title>Description of a new species Pelosinus isolated from the bottom sediments of Lake Baikal.</title>
        <authorList>
            <person name="Zakharyuk A."/>
        </authorList>
    </citation>
    <scope>NUCLEOTIDE SEQUENCE</scope>
    <source>
        <strain evidence="1">Bkl1</strain>
    </source>
</reference>